<accession>A0A2W4WXY7</accession>
<proteinExistence type="predicted"/>
<organism evidence="1 2">
    <name type="scientific">Phormidesmis priestleyi</name>
    <dbReference type="NCBI Taxonomy" id="268141"/>
    <lineage>
        <taxon>Bacteria</taxon>
        <taxon>Bacillati</taxon>
        <taxon>Cyanobacteriota</taxon>
        <taxon>Cyanophyceae</taxon>
        <taxon>Leptolyngbyales</taxon>
        <taxon>Leptolyngbyaceae</taxon>
        <taxon>Phormidesmis</taxon>
    </lineage>
</organism>
<reference evidence="2" key="1">
    <citation type="submission" date="2018-04" db="EMBL/GenBank/DDBJ databases">
        <authorList>
            <person name="Cornet L."/>
        </authorList>
    </citation>
    <scope>NUCLEOTIDE SEQUENCE [LARGE SCALE GENOMIC DNA]</scope>
</reference>
<dbReference type="EMBL" id="QBMP01000296">
    <property type="protein sequence ID" value="PZO46789.1"/>
    <property type="molecule type" value="Genomic_DNA"/>
</dbReference>
<reference evidence="1 2" key="2">
    <citation type="submission" date="2018-06" db="EMBL/GenBank/DDBJ databases">
        <title>Metagenomic assembly of (sub)arctic Cyanobacteria and their associated microbiome from non-axenic cultures.</title>
        <authorList>
            <person name="Baurain D."/>
        </authorList>
    </citation>
    <scope>NUCLEOTIDE SEQUENCE [LARGE SCALE GENOMIC DNA]</scope>
    <source>
        <strain evidence="1">ULC027bin1</strain>
    </source>
</reference>
<protein>
    <recommendedName>
        <fullName evidence="3">Actin-like protein N-terminal domain-containing protein</fullName>
    </recommendedName>
</protein>
<sequence length="342" mass="37273">MKLEMFLDRGNGGSKVLPIVEGKKMSAFKIPSVTRQVNELEGMITLTKSGQSFLCGDSAIESYAGRRYSPLDNNDKIKDLSVVIAAAIAEIFPDGGPVELSLGVSNPMFYKGIEREIVKELVKLEGGFRYAQSWYSILLERVGAFQEGVIFLELNPEFNGVIDLGQGTLLAGVRHPMNGVRALPLPDGNRGGCNLIISSLLSDDRFLKAIKSAGFSAAPSPDKLASLLSSGCWQVKEIDFKRLLKPHMQIPKQRLENAAQAIRTELQNASPYERVVPRIALIGGGSCLMQGVFGDTIAKWCEQHSLELLPQSPDYQTVLQMYAAFQADPSRLVGALAAAEEK</sequence>
<comment type="caution">
    <text evidence="1">The sequence shown here is derived from an EMBL/GenBank/DDBJ whole genome shotgun (WGS) entry which is preliminary data.</text>
</comment>
<name>A0A2W4WXY7_9CYAN</name>
<gene>
    <name evidence="1" type="ORF">DCF15_19875</name>
</gene>
<dbReference type="AlphaFoldDB" id="A0A2W4WXY7"/>
<dbReference type="Proteomes" id="UP000249794">
    <property type="component" value="Unassembled WGS sequence"/>
</dbReference>
<evidence type="ECO:0008006" key="3">
    <source>
        <dbReference type="Google" id="ProtNLM"/>
    </source>
</evidence>
<evidence type="ECO:0000313" key="2">
    <source>
        <dbReference type="Proteomes" id="UP000249794"/>
    </source>
</evidence>
<evidence type="ECO:0000313" key="1">
    <source>
        <dbReference type="EMBL" id="PZO46789.1"/>
    </source>
</evidence>